<evidence type="ECO:0000256" key="1">
    <source>
        <dbReference type="SAM" id="Phobius"/>
    </source>
</evidence>
<comment type="caution">
    <text evidence="2">The sequence shown here is derived from an EMBL/GenBank/DDBJ whole genome shotgun (WGS) entry which is preliminary data.</text>
</comment>
<reference evidence="2" key="1">
    <citation type="submission" date="2022-02" db="EMBL/GenBank/DDBJ databases">
        <title>Vibrio sp. nov, a new bacterium isolated from seawater.</title>
        <authorList>
            <person name="Yuan Y."/>
        </authorList>
    </citation>
    <scope>NUCLEOTIDE SEQUENCE</scope>
    <source>
        <strain evidence="2">ZSDZ65</strain>
    </source>
</reference>
<feature type="transmembrane region" description="Helical" evidence="1">
    <location>
        <begin position="90"/>
        <end position="112"/>
    </location>
</feature>
<sequence>MSDIESVVIKTRRIEKLLRQQYRADGKGLHQLITSCEERLPHDVVGKLRYIATIRNKIVHEEDYKLDDKQGFMRACAECEQELTPRSSRFIWRTAVWLMALITLLAMGFYYVHWEKVLHILSK</sequence>
<dbReference type="RefSeq" id="WP_250619609.1">
    <property type="nucleotide sequence ID" value="NZ_JAKRRY010000038.1"/>
</dbReference>
<evidence type="ECO:0000313" key="3">
    <source>
        <dbReference type="Proteomes" id="UP001155587"/>
    </source>
</evidence>
<keyword evidence="1" id="KW-1133">Transmembrane helix</keyword>
<name>A0A9X3CRM7_9VIBR</name>
<keyword evidence="3" id="KW-1185">Reference proteome</keyword>
<gene>
    <name evidence="2" type="ORF">MD535_20850</name>
</gene>
<accession>A0A9X3CRM7</accession>
<dbReference type="EMBL" id="JAKRRY010000038">
    <property type="protein sequence ID" value="MCW8348437.1"/>
    <property type="molecule type" value="Genomic_DNA"/>
</dbReference>
<keyword evidence="1" id="KW-0472">Membrane</keyword>
<evidence type="ECO:0000313" key="2">
    <source>
        <dbReference type="EMBL" id="MCW8348437.1"/>
    </source>
</evidence>
<dbReference type="Proteomes" id="UP001155587">
    <property type="component" value="Unassembled WGS sequence"/>
</dbReference>
<proteinExistence type="predicted"/>
<organism evidence="2 3">
    <name type="scientific">Vibrio qingdaonensis</name>
    <dbReference type="NCBI Taxonomy" id="2829491"/>
    <lineage>
        <taxon>Bacteria</taxon>
        <taxon>Pseudomonadati</taxon>
        <taxon>Pseudomonadota</taxon>
        <taxon>Gammaproteobacteria</taxon>
        <taxon>Vibrionales</taxon>
        <taxon>Vibrionaceae</taxon>
        <taxon>Vibrio</taxon>
    </lineage>
</organism>
<protein>
    <submittedName>
        <fullName evidence="2">DUF4145 domain-containing protein</fullName>
    </submittedName>
</protein>
<dbReference type="AlphaFoldDB" id="A0A9X3CRM7"/>
<keyword evidence="1" id="KW-0812">Transmembrane</keyword>